<reference evidence="2 4" key="1">
    <citation type="submission" date="2016-05" db="EMBL/GenBank/DDBJ databases">
        <title>Comparative analysis of secretome profiles of manganese(II)-oxidizing ascomycete fungi.</title>
        <authorList>
            <consortium name="DOE Joint Genome Institute"/>
            <person name="Zeiner C.A."/>
            <person name="Purvine S.O."/>
            <person name="Zink E.M."/>
            <person name="Wu S."/>
            <person name="Pasa-Tolic L."/>
            <person name="Chaput D.L."/>
            <person name="Haridas S."/>
            <person name="Grigoriev I.V."/>
            <person name="Santelli C.M."/>
            <person name="Hansel C.M."/>
        </authorList>
    </citation>
    <scope>NUCLEOTIDE SEQUENCE [LARGE SCALE GENOMIC DNA]</scope>
    <source>
        <strain evidence="2 4">SRC1lrK2f</strain>
    </source>
</reference>
<evidence type="ECO:0000313" key="5">
    <source>
        <dbReference type="Proteomes" id="UP000291422"/>
    </source>
</evidence>
<feature type="compositionally biased region" description="Pro residues" evidence="1">
    <location>
        <begin position="981"/>
        <end position="993"/>
    </location>
</feature>
<evidence type="ECO:0000313" key="3">
    <source>
        <dbReference type="EMBL" id="RYN77876.1"/>
    </source>
</evidence>
<feature type="compositionally biased region" description="Pro residues" evidence="1">
    <location>
        <begin position="534"/>
        <end position="543"/>
    </location>
</feature>
<keyword evidence="4" id="KW-1185">Reference proteome</keyword>
<dbReference type="KEGG" id="aalt:CC77DRAFT_1062380"/>
<dbReference type="AlphaFoldDB" id="A0A177DI84"/>
<name>A0A177DI84_ALTAL</name>
<dbReference type="EMBL" id="KV441481">
    <property type="protein sequence ID" value="OAG19216.1"/>
    <property type="molecule type" value="Genomic_DNA"/>
</dbReference>
<dbReference type="STRING" id="5599.A0A177DI84"/>
<gene>
    <name evidence="3" type="ORF">AA0117_g4604</name>
    <name evidence="2" type="ORF">CC77DRAFT_1062380</name>
</gene>
<feature type="compositionally biased region" description="Basic and acidic residues" evidence="1">
    <location>
        <begin position="729"/>
        <end position="764"/>
    </location>
</feature>
<dbReference type="Proteomes" id="UP000291422">
    <property type="component" value="Unassembled WGS sequence"/>
</dbReference>
<feature type="compositionally biased region" description="Low complexity" evidence="1">
    <location>
        <begin position="63"/>
        <end position="77"/>
    </location>
</feature>
<feature type="region of interest" description="Disordered" evidence="1">
    <location>
        <begin position="1"/>
        <end position="257"/>
    </location>
</feature>
<dbReference type="OMA" id="NTTENNW"/>
<feature type="compositionally biased region" description="Polar residues" evidence="1">
    <location>
        <begin position="831"/>
        <end position="846"/>
    </location>
</feature>
<feature type="compositionally biased region" description="Polar residues" evidence="1">
    <location>
        <begin position="854"/>
        <end position="865"/>
    </location>
</feature>
<dbReference type="RefSeq" id="XP_018384637.1">
    <property type="nucleotide sequence ID" value="XM_018528516.1"/>
</dbReference>
<feature type="region of interest" description="Disordered" evidence="1">
    <location>
        <begin position="522"/>
        <end position="1074"/>
    </location>
</feature>
<proteinExistence type="predicted"/>
<feature type="compositionally biased region" description="Basic and acidic residues" evidence="1">
    <location>
        <begin position="665"/>
        <end position="678"/>
    </location>
</feature>
<feature type="compositionally biased region" description="Low complexity" evidence="1">
    <location>
        <begin position="932"/>
        <end position="942"/>
    </location>
</feature>
<feature type="compositionally biased region" description="Pro residues" evidence="1">
    <location>
        <begin position="944"/>
        <end position="957"/>
    </location>
</feature>
<feature type="compositionally biased region" description="Polar residues" evidence="1">
    <location>
        <begin position="25"/>
        <end position="62"/>
    </location>
</feature>
<feature type="compositionally biased region" description="Polar residues" evidence="1">
    <location>
        <begin position="155"/>
        <end position="178"/>
    </location>
</feature>
<dbReference type="EMBL" id="PDXD01000008">
    <property type="protein sequence ID" value="RYN77876.1"/>
    <property type="molecule type" value="Genomic_DNA"/>
</dbReference>
<evidence type="ECO:0000256" key="1">
    <source>
        <dbReference type="SAM" id="MobiDB-lite"/>
    </source>
</evidence>
<reference evidence="5" key="2">
    <citation type="journal article" date="2019" name="bioRxiv">
        <title>Genomics, evolutionary history and diagnostics of the Alternaria alternata species group including apple and Asian pear pathotypes.</title>
        <authorList>
            <person name="Armitage A.D."/>
            <person name="Cockerton H.M."/>
            <person name="Sreenivasaprasad S."/>
            <person name="Woodhall J.W."/>
            <person name="Lane C.R."/>
            <person name="Harrison R.J."/>
            <person name="Clarkson J.P."/>
        </authorList>
    </citation>
    <scope>NUCLEOTIDE SEQUENCE [LARGE SCALE GENOMIC DNA]</scope>
    <source>
        <strain evidence="5">FERA 1177</strain>
    </source>
</reference>
<organism evidence="2 4">
    <name type="scientific">Alternaria alternata</name>
    <name type="common">Alternaria rot fungus</name>
    <name type="synonym">Torula alternata</name>
    <dbReference type="NCBI Taxonomy" id="5599"/>
    <lineage>
        <taxon>Eukaryota</taxon>
        <taxon>Fungi</taxon>
        <taxon>Dikarya</taxon>
        <taxon>Ascomycota</taxon>
        <taxon>Pezizomycotina</taxon>
        <taxon>Dothideomycetes</taxon>
        <taxon>Pleosporomycetidae</taxon>
        <taxon>Pleosporales</taxon>
        <taxon>Pleosporineae</taxon>
        <taxon>Pleosporaceae</taxon>
        <taxon>Alternaria</taxon>
        <taxon>Alternaria sect. Alternaria</taxon>
        <taxon>Alternaria alternata complex</taxon>
    </lineage>
</organism>
<dbReference type="GeneID" id="29114110"/>
<protein>
    <submittedName>
        <fullName evidence="2">Uncharacterized protein</fullName>
    </submittedName>
</protein>
<accession>A0A177DI84</accession>
<sequence>MPPKRKFKGTKAISNTPLKTPPASALSNKRSSLQGSKTSRLAPSVPFQMTTRRGAKGTSNHTSSAGPSSASSGSRRSSLNEIAQNEDATPDHEDARPAKRSRTSSDSGSQQRSNGSYDNNTPMNGTQTPEPQKPSSDATSTAPKAAGKKRRASDDSTQSSKTRPNGVLTRNQSDVSEQQPRKKRKTKETAADTAADQPPELTDASTAPNSPEQVPDVDGHQSLQNVLPTNGDAPAKSGRRLPGRRRQPHPDINVETDLRRQLNLKMSYRSLAKVQKVLLEELANRTTKNLEDDPRYHKKCPEYDAVMAQLDQRRDARLDQVNAMRTYRLEELERVRIAEEHIQREQYVNRFRELQDDFMLQIFYRAKQLEREMKGQEADATDDEDNILPPTFSDEPIHADDYRIGSKFASRSRAYVEADKELKNDSVRRQFTAARVAFVENDEEADDSIDDVAGGFAKFDGPDRTEAIAHYNITSLADAAVEVERTPTPQPEPPKAEIISNEHAALLMMLADVSAHQPRTTVVPKPQYHYPDPRQQPPPPPRATTPIIKQEPAREKSPEFAQPAVPLGLPSQAAHSSPPKSTQAAVDLTQSGPLSEASATASAKETEVPAKSTPRLSTHRIMDILNDDQEVPVSRNRESLPPAREPSTPSMREASTHRRTPSRSDALRVDAVMNKEEPPIDQALMDALSGPPQSNPPSSPPSNTQSWQQQPPPPPSQQQQQSSVPPQTREPEESLRRRDPLQKIRELLDRKARELGREPPDRSHYRQGPPAWYRATTQSSNTQERAEVAAYDPTRPSTGLYDGLSGMFAARRQSNEQPPQQWEHDRRMSGHQVSQQSASSPYQGHASQPHYGEQNKSGRTPPTHQSPYAPPAGALPLPPKPPGPLPSAPPINYRFAHYDPAPPRQPYPPQSPSYPPTSHPPQGPPPPPYPQPYGGAPSYQGGYIPPPGSFQAPPPPSSSTGSYQPLKIHQYGGQPILPANMAPPPQSGPPPLPYIGQSGPPQQGPPPSQQQAYSPTHPHTLPMHYEQREGQPQNNGERSSDPQSRPRRQYRSYHAPGTQFRSYQGPGEQRRRGN</sequence>
<feature type="compositionally biased region" description="Low complexity" evidence="1">
    <location>
        <begin position="717"/>
        <end position="727"/>
    </location>
</feature>
<evidence type="ECO:0000313" key="4">
    <source>
        <dbReference type="Proteomes" id="UP000077248"/>
    </source>
</evidence>
<dbReference type="Proteomes" id="UP000077248">
    <property type="component" value="Unassembled WGS sequence"/>
</dbReference>
<evidence type="ECO:0000313" key="2">
    <source>
        <dbReference type="EMBL" id="OAG19216.1"/>
    </source>
</evidence>
<feature type="compositionally biased region" description="Polar residues" evidence="1">
    <location>
        <begin position="203"/>
        <end position="212"/>
    </location>
</feature>
<feature type="compositionally biased region" description="Polar residues" evidence="1">
    <location>
        <begin position="573"/>
        <end position="593"/>
    </location>
</feature>
<reference evidence="3" key="3">
    <citation type="journal article" date="2019" name="J. ISSAAS">
        <title>Genomics, evolutionary history and diagnostics of the Alternaria alternata species group including apple and Asian pear pathotypes.</title>
        <authorList>
            <person name="Armitage A.D."/>
            <person name="Cockerton H.M."/>
            <person name="Sreenivasaprasad S."/>
            <person name="Woodhall J."/>
            <person name="Lane C."/>
            <person name="Harrison R.J."/>
            <person name="Clarkson J.P."/>
        </authorList>
    </citation>
    <scope>NUCLEOTIDE SEQUENCE</scope>
    <source>
        <strain evidence="3">FERA 1177</strain>
    </source>
</reference>
<feature type="compositionally biased region" description="Polar residues" evidence="1">
    <location>
        <begin position="104"/>
        <end position="142"/>
    </location>
</feature>
<feature type="compositionally biased region" description="Pro residues" evidence="1">
    <location>
        <begin position="876"/>
        <end position="889"/>
    </location>
</feature>
<feature type="compositionally biased region" description="Pro residues" evidence="1">
    <location>
        <begin position="900"/>
        <end position="931"/>
    </location>
</feature>
<dbReference type="VEuPathDB" id="FungiDB:CC77DRAFT_1062380"/>
<feature type="region of interest" description="Disordered" evidence="1">
    <location>
        <begin position="377"/>
        <end position="396"/>
    </location>
</feature>
<feature type="compositionally biased region" description="Basic residues" evidence="1">
    <location>
        <begin position="237"/>
        <end position="247"/>
    </location>
</feature>